<reference evidence="1 2" key="1">
    <citation type="submission" date="2020-09" db="EMBL/GenBank/DDBJ databases">
        <title>Roseomonas.</title>
        <authorList>
            <person name="Zhu W."/>
        </authorList>
    </citation>
    <scope>NUCLEOTIDE SEQUENCE [LARGE SCALE GENOMIC DNA]</scope>
    <source>
        <strain evidence="1 2">1311</strain>
    </source>
</reference>
<dbReference type="EMBL" id="JACTNF010000018">
    <property type="protein sequence ID" value="MBO1076175.1"/>
    <property type="molecule type" value="Genomic_DNA"/>
</dbReference>
<protein>
    <submittedName>
        <fullName evidence="1">Baseplate assembly protein</fullName>
    </submittedName>
</protein>
<accession>A0ABS3KGW8</accession>
<proteinExistence type="predicted"/>
<name>A0ABS3KGW8_9PROT</name>
<evidence type="ECO:0000313" key="2">
    <source>
        <dbReference type="Proteomes" id="UP001518990"/>
    </source>
</evidence>
<sequence length="669" mass="72014">MPLVAPELDDRRFDDLMAEVRRRIPRYAPEWTDHNDSDPGIILAKLFAWMTELTLYRVNRIPDRATIKFLELLEITPKPAGPSHTLLVFTPALQTVSEVIVPRGTQVAAAADEAGPILFETEASAVVLGTPLTAVQVFDGIGFSQVTTRAQAAGQWFHPFGPRADEGSALCLGFATQAAFTAQDFALYYRLPESARPPVPFRCGSTGLPAHAGLVWEFRDAAGWQPLALISDGTRSLTQDGSMVLRGPGGRARPVRLGEVAQPLYWLRCRLVSSSYEAPPKLDAVLPNAVAAVQAATVEGEFLGRSDGRPDQRFTLGNLPVVPLRLAREVAAPDGGRVTVESLLLEIDEGDGFQPWQEVPDFLASGPEDPHYTLDRGSGAIVLGDNLRGRIPLVAAGGGVVARRYQYGGGRRGNLPAGSIASMQGFVAGIEAVTNPYAATGGADEEPMADLRRRAAAEIASNGRAVTAQDFETRALATPGARIRRARAVPLLHPNYPGAEVPGAVTLIVVPDAEGPAPMPNQATLAAVCAHLDKVRLLTTEMFVVAPRYRKVRVEVDVEIRPDADPAQVKRALEGRLDAFFHPLTGGMDPLTGEPGTGGWPFGGSIYVSDLFRLVLETPGVLRMADGQMVVRVDGEPGTFCRDTEICPYDLTWSDGHDVRVRMATRVVR</sequence>
<dbReference type="Proteomes" id="UP001518990">
    <property type="component" value="Unassembled WGS sequence"/>
</dbReference>
<keyword evidence="2" id="KW-1185">Reference proteome</keyword>
<dbReference type="NCBIfam" id="TIGR02243">
    <property type="entry name" value="putative baseplate assembly protein"/>
    <property type="match status" value="1"/>
</dbReference>
<evidence type="ECO:0000313" key="1">
    <source>
        <dbReference type="EMBL" id="MBO1076175.1"/>
    </source>
</evidence>
<dbReference type="InterPro" id="IPR011749">
    <property type="entry name" value="CHP02243"/>
</dbReference>
<comment type="caution">
    <text evidence="1">The sequence shown here is derived from an EMBL/GenBank/DDBJ whole genome shotgun (WGS) entry which is preliminary data.</text>
</comment>
<gene>
    <name evidence="1" type="ORF">IAI60_16275</name>
</gene>
<organism evidence="1 2">
    <name type="scientific">Roseomonas marmotae</name>
    <dbReference type="NCBI Taxonomy" id="2768161"/>
    <lineage>
        <taxon>Bacteria</taxon>
        <taxon>Pseudomonadati</taxon>
        <taxon>Pseudomonadota</taxon>
        <taxon>Alphaproteobacteria</taxon>
        <taxon>Acetobacterales</taxon>
        <taxon>Roseomonadaceae</taxon>
        <taxon>Roseomonas</taxon>
    </lineage>
</organism>
<dbReference type="RefSeq" id="WP_207448916.1">
    <property type="nucleotide sequence ID" value="NZ_CP061095.1"/>
</dbReference>